<dbReference type="EMBL" id="JEMU01000005">
    <property type="protein sequence ID" value="KAJ03755.1"/>
    <property type="molecule type" value="Genomic_DNA"/>
</dbReference>
<keyword evidence="2" id="KW-1185">Reference proteome</keyword>
<dbReference type="eggNOG" id="COG3741">
    <property type="taxonomic scope" value="Bacteria"/>
</dbReference>
<dbReference type="SUPFAM" id="SSF53187">
    <property type="entry name" value="Zn-dependent exopeptidases"/>
    <property type="match status" value="1"/>
</dbReference>
<evidence type="ECO:0000313" key="2">
    <source>
        <dbReference type="Proteomes" id="UP000027337"/>
    </source>
</evidence>
<dbReference type="Gene3D" id="3.40.630.40">
    <property type="entry name" value="Zn-dependent exopeptidases"/>
    <property type="match status" value="1"/>
</dbReference>
<dbReference type="InterPro" id="IPR007709">
    <property type="entry name" value="N-FG_amidohydro"/>
</dbReference>
<evidence type="ECO:0000313" key="1">
    <source>
        <dbReference type="EMBL" id="KAJ03755.1"/>
    </source>
</evidence>
<dbReference type="STRING" id="83219.PM02_08025"/>
<proteinExistence type="predicted"/>
<organism evidence="1 2">
    <name type="scientific">Sulfitobacter mediterraneus</name>
    <dbReference type="NCBI Taxonomy" id="83219"/>
    <lineage>
        <taxon>Bacteria</taxon>
        <taxon>Pseudomonadati</taxon>
        <taxon>Pseudomonadota</taxon>
        <taxon>Alphaproteobacteria</taxon>
        <taxon>Rhodobacterales</taxon>
        <taxon>Roseobacteraceae</taxon>
        <taxon>Sulfitobacter</taxon>
    </lineage>
</organism>
<protein>
    <submittedName>
        <fullName evidence="1">N-formylglutamate amidohydrolase</fullName>
    </submittedName>
</protein>
<dbReference type="GeneID" id="72439807"/>
<dbReference type="AlphaFoldDB" id="A0A061SW36"/>
<comment type="caution">
    <text evidence="1">The sequence shown here is derived from an EMBL/GenBank/DDBJ whole genome shotgun (WGS) entry which is preliminary data.</text>
</comment>
<dbReference type="Pfam" id="PF05013">
    <property type="entry name" value="FGase"/>
    <property type="match status" value="1"/>
</dbReference>
<dbReference type="GO" id="GO:0016787">
    <property type="term" value="F:hydrolase activity"/>
    <property type="evidence" value="ECO:0007669"/>
    <property type="project" value="UniProtKB-KW"/>
</dbReference>
<gene>
    <name evidence="1" type="ORF">PM02_08025</name>
</gene>
<accession>A0A061SW36</accession>
<keyword evidence="1" id="KW-0378">Hydrolase</keyword>
<dbReference type="RefSeq" id="WP_037907064.1">
    <property type="nucleotide sequence ID" value="NZ_CP068998.1"/>
</dbReference>
<reference evidence="1 2" key="1">
    <citation type="journal article" date="2014" name="Genome Announc.">
        <title>Draft Genome Sequences of Two Isolates of the Roseobacter Group, Sulfitobacter sp. Strains 3SOLIMAR09 and 1FIGIMAR09, from Harbors of Mallorca Island (Mediterranean Sea).</title>
        <authorList>
            <person name="Mas-Llado M."/>
            <person name="Pina-Villalonga J.M."/>
            <person name="Brunet-Galmes I."/>
            <person name="Nogales B."/>
            <person name="Bosch R."/>
        </authorList>
    </citation>
    <scope>NUCLEOTIDE SEQUENCE [LARGE SCALE GENOMIC DNA]</scope>
    <source>
        <strain evidence="1 2">1FIGIMAR09</strain>
    </source>
</reference>
<sequence length="286" mass="31287">MSKTAYDVLQPVRNRSCVVFASPHSGRDYTPDFLEQTVLDAHLIRSSEDAYVDQLFDSAAEFGAPFLMAGAPRAYLDLNRSCEELDPALIEGIRRQGHNPRVASGLGVIPRVVANGRAIYHGKISHADATDRIDRFWRPYHSQLQNLLDAAQQRHGQAILIDCHSMPHEAMDGIARAGVRRPDVVLGDRFGASAAGEVVDRVEAAFLSAGFTVTRNTPFAGAYITQAYGRPSRNQHAVQIELDRSLYLDEAKVEINANFDAVKTALRQVVAEVAAIGQGRVPLAAE</sequence>
<name>A0A061SW36_9RHOB</name>
<dbReference type="Proteomes" id="UP000027337">
    <property type="component" value="Unassembled WGS sequence"/>
</dbReference>